<dbReference type="InterPro" id="IPR000819">
    <property type="entry name" value="Peptidase_M17_C"/>
</dbReference>
<dbReference type="PRINTS" id="PR00481">
    <property type="entry name" value="LAMNOPPTDASE"/>
</dbReference>
<dbReference type="PANTHER" id="PTHR11963:SF23">
    <property type="entry name" value="CYTOSOL AMINOPEPTIDASE"/>
    <property type="match status" value="1"/>
</dbReference>
<evidence type="ECO:0000256" key="2">
    <source>
        <dbReference type="ARBA" id="ARBA00009528"/>
    </source>
</evidence>
<evidence type="ECO:0000256" key="5">
    <source>
        <dbReference type="ARBA" id="ARBA00022801"/>
    </source>
</evidence>
<dbReference type="Pfam" id="PF02789">
    <property type="entry name" value="Peptidase_M17_N"/>
    <property type="match status" value="1"/>
</dbReference>
<keyword evidence="3 6" id="KW-0031">Aminopeptidase</keyword>
<feature type="binding site" evidence="6">
    <location>
        <position position="260"/>
    </location>
    <ligand>
        <name>Mn(2+)</name>
        <dbReference type="ChEBI" id="CHEBI:29035"/>
        <label>2</label>
    </ligand>
</feature>
<name>A0A832V096_9ARCH</name>
<dbReference type="NCBIfam" id="NF002083">
    <property type="entry name" value="PRK00913.3-5"/>
    <property type="match status" value="1"/>
</dbReference>
<comment type="subcellular location">
    <subcellularLocation>
        <location evidence="6">Cytoplasm</location>
    </subcellularLocation>
</comment>
<protein>
    <recommendedName>
        <fullName evidence="6">Probable cytosol aminopeptidase</fullName>
        <ecNumber evidence="6">3.4.11.1</ecNumber>
    </recommendedName>
    <alternativeName>
        <fullName evidence="6">Leucine aminopeptidase</fullName>
        <shortName evidence="6">LAP</shortName>
        <ecNumber evidence="6">3.4.11.10</ecNumber>
    </alternativeName>
    <alternativeName>
        <fullName evidence="6">Leucyl aminopeptidase</fullName>
    </alternativeName>
</protein>
<dbReference type="Proteomes" id="UP000604391">
    <property type="component" value="Unassembled WGS sequence"/>
</dbReference>
<dbReference type="AlphaFoldDB" id="A0A832V096"/>
<dbReference type="PROSITE" id="PS00631">
    <property type="entry name" value="CYTOSOL_AP"/>
    <property type="match status" value="1"/>
</dbReference>
<comment type="catalytic activity">
    <reaction evidence="1 6">
        <text>Release of an N-terminal amino acid, Xaa-|-Yaa-, in which Xaa is preferably Leu, but may be other amino acids including Pro although not Arg or Lys, and Yaa may be Pro. Amino acid amides and methyl esters are also readily hydrolyzed, but rates on arylamides are exceedingly low.</text>
        <dbReference type="EC" id="3.4.11.1"/>
    </reaction>
</comment>
<comment type="cofactor">
    <cofactor evidence="6">
        <name>Mn(2+)</name>
        <dbReference type="ChEBI" id="CHEBI:29035"/>
    </cofactor>
    <text evidence="6">Binds 2 manganese ions per subunit.</text>
</comment>
<dbReference type="InterPro" id="IPR008283">
    <property type="entry name" value="Peptidase_M17_N"/>
</dbReference>
<feature type="active site" evidence="6">
    <location>
        <position position="267"/>
    </location>
</feature>
<feature type="binding site" evidence="6">
    <location>
        <position position="260"/>
    </location>
    <ligand>
        <name>Mn(2+)</name>
        <dbReference type="ChEBI" id="CHEBI:29035"/>
        <label>1</label>
    </ligand>
</feature>
<accession>A0A832V096</accession>
<dbReference type="EMBL" id="DVAD01000007">
    <property type="protein sequence ID" value="HIJ99402.1"/>
    <property type="molecule type" value="Genomic_DNA"/>
</dbReference>
<keyword evidence="6" id="KW-0479">Metal-binding</keyword>
<dbReference type="Gene3D" id="3.40.220.10">
    <property type="entry name" value="Leucine Aminopeptidase, subunit E, domain 1"/>
    <property type="match status" value="1"/>
</dbReference>
<dbReference type="InterPro" id="IPR043472">
    <property type="entry name" value="Macro_dom-like"/>
</dbReference>
<dbReference type="SUPFAM" id="SSF52949">
    <property type="entry name" value="Macro domain-like"/>
    <property type="match status" value="1"/>
</dbReference>
<dbReference type="EC" id="3.4.11.10" evidence="6"/>
<feature type="active site" evidence="6">
    <location>
        <position position="341"/>
    </location>
</feature>
<keyword evidence="4 6" id="KW-0645">Protease</keyword>
<dbReference type="HAMAP" id="MF_00181">
    <property type="entry name" value="Cytosol_peptidase_M17"/>
    <property type="match status" value="1"/>
</dbReference>
<comment type="similarity">
    <text evidence="2 6">Belongs to the peptidase M17 family.</text>
</comment>
<dbReference type="GO" id="GO:0070006">
    <property type="term" value="F:metalloaminopeptidase activity"/>
    <property type="evidence" value="ECO:0007669"/>
    <property type="project" value="InterPro"/>
</dbReference>
<keyword evidence="6" id="KW-0464">Manganese</keyword>
<comment type="catalytic activity">
    <reaction evidence="6">
        <text>Release of an N-terminal amino acid, preferentially leucine, but not glutamic or aspartic acids.</text>
        <dbReference type="EC" id="3.4.11.10"/>
    </reaction>
</comment>
<dbReference type="InterPro" id="IPR023042">
    <property type="entry name" value="Peptidase_M17_leu_NH2_pept"/>
</dbReference>
<dbReference type="CDD" id="cd00433">
    <property type="entry name" value="Peptidase_M17"/>
    <property type="match status" value="1"/>
</dbReference>
<evidence type="ECO:0000256" key="1">
    <source>
        <dbReference type="ARBA" id="ARBA00000135"/>
    </source>
</evidence>
<keyword evidence="9" id="KW-1185">Reference proteome</keyword>
<feature type="domain" description="Cytosol aminopeptidase" evidence="7">
    <location>
        <begin position="335"/>
        <end position="342"/>
    </location>
</feature>
<dbReference type="NCBIfam" id="NF002073">
    <property type="entry name" value="PRK00913.1-2"/>
    <property type="match status" value="1"/>
</dbReference>
<dbReference type="PANTHER" id="PTHR11963">
    <property type="entry name" value="LEUCINE AMINOPEPTIDASE-RELATED"/>
    <property type="match status" value="1"/>
</dbReference>
<dbReference type="Gene3D" id="3.40.630.10">
    <property type="entry name" value="Zn peptidases"/>
    <property type="match status" value="1"/>
</dbReference>
<dbReference type="InterPro" id="IPR011356">
    <property type="entry name" value="Leucine_aapep/pepB"/>
</dbReference>
<dbReference type="GO" id="GO:0005737">
    <property type="term" value="C:cytoplasm"/>
    <property type="evidence" value="ECO:0007669"/>
    <property type="project" value="UniProtKB-SubCell"/>
</dbReference>
<evidence type="ECO:0000313" key="8">
    <source>
        <dbReference type="EMBL" id="HIJ99402.1"/>
    </source>
</evidence>
<comment type="function">
    <text evidence="6">Presumably involved in the processing and regular turnover of intracellular proteins. Catalyzes the removal of unsubstituted N-terminal amino acids from various peptides.</text>
</comment>
<evidence type="ECO:0000256" key="6">
    <source>
        <dbReference type="HAMAP-Rule" id="MF_00181"/>
    </source>
</evidence>
<gene>
    <name evidence="6" type="primary">pepA</name>
    <name evidence="8" type="ORF">H1011_01085</name>
</gene>
<feature type="binding site" evidence="6">
    <location>
        <position position="255"/>
    </location>
    <ligand>
        <name>Mn(2+)</name>
        <dbReference type="ChEBI" id="CHEBI:29035"/>
        <label>2</label>
    </ligand>
</feature>
<keyword evidence="6" id="KW-0963">Cytoplasm</keyword>
<dbReference type="NCBIfam" id="NF002074">
    <property type="entry name" value="PRK00913.1-4"/>
    <property type="match status" value="1"/>
</dbReference>
<evidence type="ECO:0000256" key="4">
    <source>
        <dbReference type="ARBA" id="ARBA00022670"/>
    </source>
</evidence>
<reference evidence="8 9" key="1">
    <citation type="journal article" name="Nat. Commun.">
        <title>Undinarchaeota illuminate DPANN phylogeny and the impact of gene transfer on archaeal evolution.</title>
        <authorList>
            <person name="Dombrowski N."/>
            <person name="Williams T.A."/>
            <person name="Sun J."/>
            <person name="Woodcroft B.J."/>
            <person name="Lee J.H."/>
            <person name="Minh B.Q."/>
            <person name="Rinke C."/>
            <person name="Spang A."/>
        </authorList>
    </citation>
    <scope>NUCLEOTIDE SEQUENCE [LARGE SCALE GENOMIC DNA]</scope>
    <source>
        <strain evidence="8">MAG_bin17</strain>
    </source>
</reference>
<evidence type="ECO:0000313" key="9">
    <source>
        <dbReference type="Proteomes" id="UP000604391"/>
    </source>
</evidence>
<feature type="binding site" evidence="6">
    <location>
        <position position="337"/>
    </location>
    <ligand>
        <name>Mn(2+)</name>
        <dbReference type="ChEBI" id="CHEBI:29035"/>
        <label>1</label>
    </ligand>
</feature>
<dbReference type="GO" id="GO:0006508">
    <property type="term" value="P:proteolysis"/>
    <property type="evidence" value="ECO:0007669"/>
    <property type="project" value="UniProtKB-KW"/>
</dbReference>
<dbReference type="SUPFAM" id="SSF53187">
    <property type="entry name" value="Zn-dependent exopeptidases"/>
    <property type="match status" value="1"/>
</dbReference>
<dbReference type="EC" id="3.4.11.1" evidence="6"/>
<dbReference type="Pfam" id="PF00883">
    <property type="entry name" value="Peptidase_M17"/>
    <property type="match status" value="1"/>
</dbReference>
<comment type="caution">
    <text evidence="8">The sequence shown here is derived from an EMBL/GenBank/DDBJ whole genome shotgun (WGS) entry which is preliminary data.</text>
</comment>
<sequence length="487" mass="52081">MKVNVSSEGSDRVKADLLAFAVYEGSGISKDLQKIDSSLGSAISKAIKLKRFSGKCGETYMLQTYGKLSVECILLVGMGKKEEFELDHVRKYAGASICSAKVMKAKSLAISMPSCKEKVSDVSHALAEGCVLADYVFDDYVTKTETENNLAVSILSGDKKSTDYGVLVAESINYTRKLQNFPPAVVTPAYLASEAQRMGKELKLKVSVLGNKELEKKGMNGILAVGKGSVNEPRLIQLDYNGGKTGEKPVILVGKGITFDTGGISIKPSRAMDEMKFDMSGAAAVLGIMRIAAKSGLKKNLIGLMACAENRPSSSSYLPGDIIKTYNKKTIEVLNTDAEGRVVLSDALGYAAEMKSEIIVDIATLTGSVVVALGSTYSGMVGNSQRHMDLMRKAGEKTGDKVWQMPLHEDYREMVKSKIADVKNIGSGKGEAGSLSAAAFLEAFVGDSKWIHLDIAGTAWTTEPKPYFGLGGTGAGVHVISEFLRTL</sequence>
<organism evidence="8 9">
    <name type="scientific">Candidatus Undinarchaeum marinum</name>
    <dbReference type="NCBI Taxonomy" id="2756141"/>
    <lineage>
        <taxon>Archaea</taxon>
        <taxon>Candidatus Undinarchaeota</taxon>
        <taxon>Candidatus Undinarchaeia</taxon>
        <taxon>Candidatus Undinarchaeales</taxon>
        <taxon>Candidatus Undinarchaeaceae</taxon>
        <taxon>Candidatus Undinarchaeum</taxon>
    </lineage>
</organism>
<evidence type="ECO:0000256" key="3">
    <source>
        <dbReference type="ARBA" id="ARBA00022438"/>
    </source>
</evidence>
<feature type="binding site" evidence="6">
    <location>
        <position position="339"/>
    </location>
    <ligand>
        <name>Mn(2+)</name>
        <dbReference type="ChEBI" id="CHEBI:29035"/>
        <label>1</label>
    </ligand>
</feature>
<dbReference type="GO" id="GO:0030145">
    <property type="term" value="F:manganese ion binding"/>
    <property type="evidence" value="ECO:0007669"/>
    <property type="project" value="UniProtKB-UniRule"/>
</dbReference>
<proteinExistence type="inferred from homology"/>
<feature type="binding site" evidence="6">
    <location>
        <position position="278"/>
    </location>
    <ligand>
        <name>Mn(2+)</name>
        <dbReference type="ChEBI" id="CHEBI:29035"/>
        <label>2</label>
    </ligand>
</feature>
<evidence type="ECO:0000259" key="7">
    <source>
        <dbReference type="PROSITE" id="PS00631"/>
    </source>
</evidence>
<feature type="binding site" evidence="6">
    <location>
        <position position="339"/>
    </location>
    <ligand>
        <name>Mn(2+)</name>
        <dbReference type="ChEBI" id="CHEBI:29035"/>
        <label>2</label>
    </ligand>
</feature>
<keyword evidence="5 6" id="KW-0378">Hydrolase</keyword>